<accession>A0A8S1QID2</accession>
<evidence type="ECO:0000259" key="4">
    <source>
        <dbReference type="PROSITE" id="PS50600"/>
    </source>
</evidence>
<evidence type="ECO:0000313" key="5">
    <source>
        <dbReference type="EMBL" id="CAD8115788.1"/>
    </source>
</evidence>
<feature type="domain" description="Ubiquitin-like protease family profile" evidence="4">
    <location>
        <begin position="186"/>
        <end position="368"/>
    </location>
</feature>
<evidence type="ECO:0000313" key="6">
    <source>
        <dbReference type="Proteomes" id="UP000688137"/>
    </source>
</evidence>
<keyword evidence="1" id="KW-0645">Protease</keyword>
<dbReference type="EMBL" id="CAJJDM010000175">
    <property type="protein sequence ID" value="CAD8115788.1"/>
    <property type="molecule type" value="Genomic_DNA"/>
</dbReference>
<keyword evidence="6" id="KW-1185">Reference proteome</keyword>
<dbReference type="Pfam" id="PF02902">
    <property type="entry name" value="Peptidase_C48"/>
    <property type="match status" value="1"/>
</dbReference>
<protein>
    <recommendedName>
        <fullName evidence="4">Ubiquitin-like protease family profile domain-containing protein</fullName>
    </recommendedName>
</protein>
<reference evidence="5" key="1">
    <citation type="submission" date="2021-01" db="EMBL/GenBank/DDBJ databases">
        <authorList>
            <consortium name="Genoscope - CEA"/>
            <person name="William W."/>
        </authorList>
    </citation>
    <scope>NUCLEOTIDE SEQUENCE</scope>
</reference>
<name>A0A8S1QID2_PARPR</name>
<gene>
    <name evidence="5" type="ORF">PPRIM_AZ9-3.1.T1660041</name>
</gene>
<dbReference type="Proteomes" id="UP000688137">
    <property type="component" value="Unassembled WGS sequence"/>
</dbReference>
<organism evidence="5 6">
    <name type="scientific">Paramecium primaurelia</name>
    <dbReference type="NCBI Taxonomy" id="5886"/>
    <lineage>
        <taxon>Eukaryota</taxon>
        <taxon>Sar</taxon>
        <taxon>Alveolata</taxon>
        <taxon>Ciliophora</taxon>
        <taxon>Intramacronucleata</taxon>
        <taxon>Oligohymenophorea</taxon>
        <taxon>Peniculida</taxon>
        <taxon>Parameciidae</taxon>
        <taxon>Paramecium</taxon>
    </lineage>
</organism>
<dbReference type="PROSITE" id="PS50600">
    <property type="entry name" value="ULP_PROTEASE"/>
    <property type="match status" value="1"/>
</dbReference>
<sequence length="407" mass="49029">MISKSFSKCETPSLKHQTKVNSQKTNISIQEQNNLSKHTQENKKIKFLVTNKQQGQSELDFQQFMIEKMNKYRKNIRNLDIQYQINHYDYQVQKLVNQVEKLDNQIIQAQDVQFPKLLTLSYTNFSEEYKVQEQKNYDKILEFDKLIMKLSLDTIEIYDQKGVLQESKKSLPFSDTHQSKSIKYNHIFGQKDFKLLQSTGMFVTSNIVDSYANYLMLEDEKVYFSLKAEDRKKYKRTFIFCSDYITNCSINNGNNKLKWLTLFYEQLNNFESIQYQFWHIYQNIIFVVNHNFHWFCIQLDLKKDIMEIYDSIPKSLTAYQCFQVLFQTIFSEIMKIKPEFKIKINKEFSQQKDSYSCGYFSCIALNYLYYKQQQMEQQIENKQRQKFISKDEMKQILRNLLIEQDDD</sequence>
<comment type="caution">
    <text evidence="5">The sequence shown here is derived from an EMBL/GenBank/DDBJ whole genome shotgun (WGS) entry which is preliminary data.</text>
</comment>
<evidence type="ECO:0000256" key="3">
    <source>
        <dbReference type="SAM" id="Coils"/>
    </source>
</evidence>
<proteinExistence type="predicted"/>
<dbReference type="GO" id="GO:0008234">
    <property type="term" value="F:cysteine-type peptidase activity"/>
    <property type="evidence" value="ECO:0007669"/>
    <property type="project" value="InterPro"/>
</dbReference>
<dbReference type="GO" id="GO:0006508">
    <property type="term" value="P:proteolysis"/>
    <property type="evidence" value="ECO:0007669"/>
    <property type="project" value="UniProtKB-KW"/>
</dbReference>
<evidence type="ECO:0000256" key="1">
    <source>
        <dbReference type="ARBA" id="ARBA00022670"/>
    </source>
</evidence>
<dbReference type="OMA" id="SIQYQFW"/>
<feature type="coiled-coil region" evidence="3">
    <location>
        <begin position="85"/>
        <end position="112"/>
    </location>
</feature>
<dbReference type="AlphaFoldDB" id="A0A8S1QID2"/>
<dbReference type="InterPro" id="IPR003653">
    <property type="entry name" value="Peptidase_C48_C"/>
</dbReference>
<evidence type="ECO:0000256" key="2">
    <source>
        <dbReference type="ARBA" id="ARBA00022801"/>
    </source>
</evidence>
<keyword evidence="3" id="KW-0175">Coiled coil</keyword>
<keyword evidence="2" id="KW-0378">Hydrolase</keyword>